<sequence>MRSTFSSPCTNVQMTIVSIADGPTQKLPCVTHSNDDYEDGYKPQEQRKLAMKVKRRLPGGPPSVCPVWRHGQRKHKDASSYNNAPN</sequence>
<reference evidence="3" key="4">
    <citation type="journal article" date="2004" name="Trends Parasitol.">
        <title>The Anopheles gambiae genome: an update.</title>
        <authorList>
            <person name="Mongin E."/>
            <person name="Louis C."/>
            <person name="Holt R.A."/>
            <person name="Birney E."/>
            <person name="Collins F.H."/>
        </authorList>
    </citation>
    <scope>NUCLEOTIDE SEQUENCE</scope>
    <source>
        <strain evidence="3">PEST</strain>
    </source>
</reference>
<evidence type="ECO:0000313" key="2">
    <source>
        <dbReference type="EMBL" id="CAD27479.1"/>
    </source>
</evidence>
<evidence type="ECO:0000256" key="1">
    <source>
        <dbReference type="SAM" id="MobiDB-lite"/>
    </source>
</evidence>
<organism evidence="2">
    <name type="scientific">Anopheles gambiae</name>
    <name type="common">African malaria mosquito</name>
    <dbReference type="NCBI Taxonomy" id="7165"/>
    <lineage>
        <taxon>Eukaryota</taxon>
        <taxon>Metazoa</taxon>
        <taxon>Ecdysozoa</taxon>
        <taxon>Arthropoda</taxon>
        <taxon>Hexapoda</taxon>
        <taxon>Insecta</taxon>
        <taxon>Pterygota</taxon>
        <taxon>Neoptera</taxon>
        <taxon>Endopterygota</taxon>
        <taxon>Diptera</taxon>
        <taxon>Nematocera</taxon>
        <taxon>Culicoidea</taxon>
        <taxon>Culicidae</taxon>
        <taxon>Anophelinae</taxon>
        <taxon>Anopheles</taxon>
    </lineage>
</organism>
<evidence type="ECO:0000313" key="3">
    <source>
        <dbReference type="EMBL" id="EAA43159.1"/>
    </source>
</evidence>
<proteinExistence type="predicted"/>
<protein>
    <submittedName>
        <fullName evidence="3">AGAP001579-PA</fullName>
    </submittedName>
</protein>
<feature type="region of interest" description="Disordered" evidence="1">
    <location>
        <begin position="56"/>
        <end position="86"/>
    </location>
</feature>
<reference evidence="2" key="1">
    <citation type="journal article" date="2002" name="Proc. Natl. Acad. Sci. U.S.A.">
        <title>Comparative genomic analysis in the region of a major Plasmodium-refractoriness locus of Anopheles gambiae.</title>
        <authorList>
            <person name="Thomasova D."/>
            <person name="Ton L.Q."/>
            <person name="Copley R.R."/>
            <person name="Zdobnov E.M."/>
            <person name="Wang X."/>
            <person name="Hong Y.S."/>
            <person name="Sim C."/>
            <person name="Bork P."/>
            <person name="Kafatos F.C."/>
            <person name="Collins F.H."/>
        </authorList>
    </citation>
    <scope>NUCLEOTIDE SEQUENCE</scope>
    <source>
        <strain evidence="2">PEST</strain>
    </source>
</reference>
<reference evidence="3" key="6">
    <citation type="submission" date="2011-05" db="EMBL/GenBank/DDBJ databases">
        <authorList>
            <consortium name="VectorBase"/>
        </authorList>
    </citation>
    <scope>NUCLEOTIDE SEQUENCE</scope>
    <source>
        <strain evidence="3">PEST</strain>
    </source>
</reference>
<dbReference type="HOGENOM" id="CLU_2499734_0_0_1"/>
<reference evidence="3" key="5">
    <citation type="journal article" date="2007" name="Genome Biol.">
        <title>Update of the Anopheles gambiae PEST genome assembly.</title>
        <authorList>
            <person name="Sharakhova M.V."/>
            <person name="Hammond M.P."/>
            <person name="Lobo N.F."/>
            <person name="Krzywinski J."/>
            <person name="Unger M.F."/>
            <person name="Hillenmeyer M.E."/>
            <person name="Bruggner R.V."/>
            <person name="Birney E."/>
            <person name="Collins F.H."/>
        </authorList>
    </citation>
    <scope>NUCLEOTIDE SEQUENCE</scope>
    <source>
        <strain evidence="3">PEST</strain>
    </source>
</reference>
<dbReference type="PaxDb" id="7165-AGAP001579-PA"/>
<reference evidence="3" key="3">
    <citation type="submission" date="2002-03" db="EMBL/GenBank/DDBJ databases">
        <authorList>
            <consortium name="The Anopheles Genome Sequencing Consortium"/>
        </authorList>
    </citation>
    <scope>NUCLEOTIDE SEQUENCE</scope>
    <source>
        <strain evidence="3">PEST</strain>
    </source>
</reference>
<dbReference type="AlphaFoldDB" id="Q8T5K9"/>
<reference evidence="3" key="2">
    <citation type="journal article" date="2002" name="Science">
        <title>The genome sequence of the malaria mosquito Anopheles gambiae.</title>
        <authorList>
            <person name="Holt R.A."/>
            <person name="Subramanian G.M."/>
            <person name="Halpern A."/>
            <person name="Sutton G.G."/>
            <person name="Charlab R."/>
            <person name="Nusskern D.R."/>
            <person name="Wincker P."/>
            <person name="Clark A.G."/>
            <person name="Ribeiro J.M."/>
            <person name="Wides R."/>
            <person name="Salzberg S.L."/>
            <person name="Loftus B."/>
            <person name="Yandell M."/>
            <person name="Majoros W.H."/>
            <person name="Rusch D.B."/>
            <person name="Lai Z."/>
            <person name="Kraft C.L."/>
            <person name="Abril J.F."/>
            <person name="Anthouard V."/>
            <person name="Arensburger P."/>
            <person name="Atkinson P.W."/>
            <person name="Baden H."/>
            <person name="de Berardinis V."/>
            <person name="Baldwin D."/>
            <person name="Benes V."/>
            <person name="Biedler J."/>
            <person name="Blass C."/>
            <person name="Bolanos R."/>
            <person name="Boscus D."/>
            <person name="Barnstead M."/>
            <person name="Cai S."/>
            <person name="Center A."/>
            <person name="Chaturverdi K."/>
            <person name="Christophides G.K."/>
            <person name="Chrystal M.A."/>
            <person name="Clamp M."/>
            <person name="Cravchik A."/>
            <person name="Curwen V."/>
            <person name="Dana A."/>
            <person name="Delcher A."/>
            <person name="Dew I."/>
            <person name="Evans C.A."/>
            <person name="Flanigan M."/>
            <person name="Grundschober-Freimoser A."/>
            <person name="Friedli L."/>
            <person name="Gu Z."/>
            <person name="Guan P."/>
            <person name="Guigo R."/>
            <person name="Hillenmeyer M.E."/>
            <person name="Hladun S.L."/>
            <person name="Hogan J.R."/>
            <person name="Hong Y.S."/>
            <person name="Hoover J."/>
            <person name="Jaillon O."/>
            <person name="Ke Z."/>
            <person name="Kodira C."/>
            <person name="Kokoza E."/>
            <person name="Koutsos A."/>
            <person name="Letunic I."/>
            <person name="Levitsky A."/>
            <person name="Liang Y."/>
            <person name="Lin J.J."/>
            <person name="Lobo N.F."/>
            <person name="Lopez J.R."/>
            <person name="Malek J.A."/>
            <person name="McIntosh T.C."/>
            <person name="Meister S."/>
            <person name="Miller J."/>
            <person name="Mobarry C."/>
            <person name="Mongin E."/>
            <person name="Murphy S.D."/>
            <person name="O'Brochta D.A."/>
            <person name="Pfannkoch C."/>
            <person name="Qi R."/>
            <person name="Regier M.A."/>
            <person name="Remington K."/>
            <person name="Shao H."/>
            <person name="Sharakhova M.V."/>
            <person name="Sitter C.D."/>
            <person name="Shetty J."/>
            <person name="Smith T.J."/>
            <person name="Strong R."/>
            <person name="Sun J."/>
            <person name="Thomasova D."/>
            <person name="Ton L.Q."/>
            <person name="Topalis P."/>
            <person name="Tu Z."/>
            <person name="Unger M.F."/>
            <person name="Walenz B."/>
            <person name="Wang A."/>
            <person name="Wang J."/>
            <person name="Wang M."/>
            <person name="Wang X."/>
            <person name="Woodford K.J."/>
            <person name="Wortman J.R."/>
            <person name="Wu M."/>
            <person name="Yao A."/>
            <person name="Zdobnov E.M."/>
            <person name="Zhang H."/>
            <person name="Zhao Q."/>
            <person name="Zhao S."/>
            <person name="Zhu S.C."/>
            <person name="Zhimulev I."/>
            <person name="Coluzzi M."/>
            <person name="della Torre A."/>
            <person name="Roth C.W."/>
            <person name="Louis C."/>
            <person name="Kalush F."/>
            <person name="Mural R.J."/>
            <person name="Myers E.W."/>
            <person name="Adams M.D."/>
            <person name="Smith H.O."/>
            <person name="Broder S."/>
            <person name="Gardner M.J."/>
            <person name="Fraser C.M."/>
            <person name="Birney E."/>
            <person name="Bork P."/>
            <person name="Brey P.T."/>
            <person name="Venter J.C."/>
            <person name="Weissenbach J."/>
            <person name="Kafatos F.C."/>
            <person name="Collins F.H."/>
            <person name="Hoffman S.L."/>
        </authorList>
    </citation>
    <scope>NUCLEOTIDE SEQUENCE [LARGE SCALE GENOMIC DNA]</scope>
    <source>
        <strain evidence="3">PEST</strain>
    </source>
</reference>
<name>Q8T5K9_ANOGA</name>
<accession>Q7PKR9</accession>
<accession>Q8T5K9</accession>
<dbReference type="EMBL" id="AAAB01008987">
    <property type="protein sequence ID" value="EAA43159.1"/>
    <property type="molecule type" value="Genomic_DNA"/>
</dbReference>
<gene>
    <name evidence="2" type="primary">4F11.7</name>
    <name evidence="3" type="ORF">AgaP_AGAP001579</name>
</gene>
<dbReference type="EMBL" id="AJ438610">
    <property type="protein sequence ID" value="CAD27479.1"/>
    <property type="molecule type" value="Genomic_DNA"/>
</dbReference>